<feature type="compositionally biased region" description="Polar residues" evidence="1">
    <location>
        <begin position="313"/>
        <end position="322"/>
    </location>
</feature>
<comment type="caution">
    <text evidence="2">The sequence shown here is derived from an EMBL/GenBank/DDBJ whole genome shotgun (WGS) entry which is preliminary data.</text>
</comment>
<dbReference type="EMBL" id="JAACJM010000190">
    <property type="protein sequence ID" value="KAF5338854.1"/>
    <property type="molecule type" value="Genomic_DNA"/>
</dbReference>
<organism evidence="2 3">
    <name type="scientific">Tetrapyrgos nigripes</name>
    <dbReference type="NCBI Taxonomy" id="182062"/>
    <lineage>
        <taxon>Eukaryota</taxon>
        <taxon>Fungi</taxon>
        <taxon>Dikarya</taxon>
        <taxon>Basidiomycota</taxon>
        <taxon>Agaricomycotina</taxon>
        <taxon>Agaricomycetes</taxon>
        <taxon>Agaricomycetidae</taxon>
        <taxon>Agaricales</taxon>
        <taxon>Marasmiineae</taxon>
        <taxon>Marasmiaceae</taxon>
        <taxon>Tetrapyrgos</taxon>
    </lineage>
</organism>
<feature type="compositionally biased region" description="Basic and acidic residues" evidence="1">
    <location>
        <begin position="323"/>
        <end position="334"/>
    </location>
</feature>
<feature type="compositionally biased region" description="Acidic residues" evidence="1">
    <location>
        <begin position="368"/>
        <end position="380"/>
    </location>
</feature>
<feature type="compositionally biased region" description="Low complexity" evidence="1">
    <location>
        <begin position="136"/>
        <end position="145"/>
    </location>
</feature>
<feature type="compositionally biased region" description="Polar residues" evidence="1">
    <location>
        <begin position="146"/>
        <end position="156"/>
    </location>
</feature>
<feature type="region of interest" description="Disordered" evidence="1">
    <location>
        <begin position="221"/>
        <end position="257"/>
    </location>
</feature>
<accession>A0A8H5CBT6</accession>
<sequence length="401" mass="43786">MTHASSSPSSFPSSALQDASITFFSSVEGSCGIDSDDPQFGIQNPHSPTSSLKGVFVRSRQTSTMVSCTNGNCDGEDRLNFAALAGLLNQTIVTGEGSAADLPLDCHVSAKACGCGRRAPSLSRRTTSRFLGHAVTSSADATTATNGSQRTMRTARTFTLEPVRVVRRMNDARSLELARYGSEEEARDRTGAEAEQDKEEEQKTMVKRSITWKRTLSGFLERKDSKKEKEKKNQANAGQADKPEEEPIPPSPAPTIGNEVVLTSADIGPVTVTARTLSLFHDLSRPRGRRSKSLTLPLTLGSRRNQGGEELTSGVNLQQQQAHDAKSNEIKLTEEATAPQAKTHRPKSLSFSGWERGDGNNHHNRDDERDEDDQEDEELDELTREAKGVAWRVGKEWGYAI</sequence>
<keyword evidence="3" id="KW-1185">Reference proteome</keyword>
<feature type="compositionally biased region" description="Basic and acidic residues" evidence="1">
    <location>
        <begin position="177"/>
        <end position="192"/>
    </location>
</feature>
<feature type="compositionally biased region" description="Basic and acidic residues" evidence="1">
    <location>
        <begin position="355"/>
        <end position="367"/>
    </location>
</feature>
<evidence type="ECO:0000313" key="3">
    <source>
        <dbReference type="Proteomes" id="UP000559256"/>
    </source>
</evidence>
<name>A0A8H5CBT6_9AGAR</name>
<gene>
    <name evidence="2" type="ORF">D9758_015578</name>
</gene>
<evidence type="ECO:0000313" key="2">
    <source>
        <dbReference type="EMBL" id="KAF5338854.1"/>
    </source>
</evidence>
<protein>
    <submittedName>
        <fullName evidence="2">Uncharacterized protein</fullName>
    </submittedName>
</protein>
<reference evidence="2 3" key="1">
    <citation type="journal article" date="2020" name="ISME J.">
        <title>Uncovering the hidden diversity of litter-decomposition mechanisms in mushroom-forming fungi.</title>
        <authorList>
            <person name="Floudas D."/>
            <person name="Bentzer J."/>
            <person name="Ahren D."/>
            <person name="Johansson T."/>
            <person name="Persson P."/>
            <person name="Tunlid A."/>
        </authorList>
    </citation>
    <scope>NUCLEOTIDE SEQUENCE [LARGE SCALE GENOMIC DNA]</scope>
    <source>
        <strain evidence="2 3">CBS 291.85</strain>
    </source>
</reference>
<proteinExistence type="predicted"/>
<feature type="region of interest" description="Disordered" evidence="1">
    <location>
        <begin position="136"/>
        <end position="156"/>
    </location>
</feature>
<feature type="compositionally biased region" description="Basic and acidic residues" evidence="1">
    <location>
        <begin position="221"/>
        <end position="233"/>
    </location>
</feature>
<dbReference type="AlphaFoldDB" id="A0A8H5CBT6"/>
<feature type="region of interest" description="Disordered" evidence="1">
    <location>
        <begin position="177"/>
        <end position="208"/>
    </location>
</feature>
<feature type="region of interest" description="Disordered" evidence="1">
    <location>
        <begin position="287"/>
        <end position="387"/>
    </location>
</feature>
<dbReference type="Proteomes" id="UP000559256">
    <property type="component" value="Unassembled WGS sequence"/>
</dbReference>
<dbReference type="OrthoDB" id="3059808at2759"/>
<evidence type="ECO:0000256" key="1">
    <source>
        <dbReference type="SAM" id="MobiDB-lite"/>
    </source>
</evidence>